<sequence length="131" mass="13614">MNRTTRTLTALLGLTLTLGAGAVPAARTISGTITAAGGHSLKDTVVIACPKGDCDSDDVKGMVVESTGATTTFTLGDLDDVDYAIYAVQDNDGDEDVSAGDWVDRNLAQEKEAALVKIGTKTVKLELVEVK</sequence>
<dbReference type="EMBL" id="AP026562">
    <property type="protein sequence ID" value="BDP44436.1"/>
    <property type="molecule type" value="Genomic_DNA"/>
</dbReference>
<gene>
    <name evidence="2" type="ORF">DAETH_44050</name>
</gene>
<accession>A0ABM8AKT5</accession>
<dbReference type="RefSeq" id="WP_264778270.1">
    <property type="nucleotide sequence ID" value="NZ_AP026562.1"/>
</dbReference>
<keyword evidence="1" id="KW-0732">Signal</keyword>
<feature type="signal peptide" evidence="1">
    <location>
        <begin position="1"/>
        <end position="25"/>
    </location>
</feature>
<keyword evidence="2" id="KW-0614">Plasmid</keyword>
<keyword evidence="3" id="KW-1185">Reference proteome</keyword>
<organism evidence="2 3">
    <name type="scientific">Deinococcus aetherius</name>
    <dbReference type="NCBI Taxonomy" id="200252"/>
    <lineage>
        <taxon>Bacteria</taxon>
        <taxon>Thermotogati</taxon>
        <taxon>Deinococcota</taxon>
        <taxon>Deinococci</taxon>
        <taxon>Deinococcales</taxon>
        <taxon>Deinococcaceae</taxon>
        <taxon>Deinococcus</taxon>
    </lineage>
</organism>
<feature type="chain" id="PRO_5045232211" evidence="1">
    <location>
        <begin position="26"/>
        <end position="131"/>
    </location>
</feature>
<evidence type="ECO:0000256" key="1">
    <source>
        <dbReference type="SAM" id="SignalP"/>
    </source>
</evidence>
<evidence type="ECO:0000313" key="3">
    <source>
        <dbReference type="Proteomes" id="UP001064971"/>
    </source>
</evidence>
<dbReference type="Proteomes" id="UP001064971">
    <property type="component" value="Plasmid pDAETH-2"/>
</dbReference>
<protein>
    <submittedName>
        <fullName evidence="2">Uncharacterized protein</fullName>
    </submittedName>
</protein>
<evidence type="ECO:0000313" key="2">
    <source>
        <dbReference type="EMBL" id="BDP44436.1"/>
    </source>
</evidence>
<reference evidence="2" key="1">
    <citation type="submission" date="2022-07" db="EMBL/GenBank/DDBJ databases">
        <title>Complete Genome Sequence of the Radioresistant Bacterium Deinococcus aetherius ST0316, Isolated from the Air Dust collected in Lower Stratosphere above Japan.</title>
        <authorList>
            <person name="Satoh K."/>
            <person name="Hagiwara K."/>
            <person name="Katsumata K."/>
            <person name="Kubo A."/>
            <person name="Yokobori S."/>
            <person name="Yamagishi A."/>
            <person name="Oono Y."/>
            <person name="Narumi I."/>
        </authorList>
    </citation>
    <scope>NUCLEOTIDE SEQUENCE</scope>
    <source>
        <strain evidence="2">ST0316</strain>
        <plasmid evidence="2">pDAETH-2</plasmid>
    </source>
</reference>
<name>A0ABM8AKT5_9DEIO</name>
<geneLocation type="plasmid" evidence="2 3">
    <name>pDAETH-2</name>
</geneLocation>
<proteinExistence type="predicted"/>